<gene>
    <name evidence="1" type="ORF">HMPREF3180_01034</name>
</gene>
<keyword evidence="2" id="KW-1185">Reference proteome</keyword>
<dbReference type="EMBL" id="LSDD01000081">
    <property type="protein sequence ID" value="KXB66206.1"/>
    <property type="molecule type" value="Genomic_DNA"/>
</dbReference>
<dbReference type="PATRIC" id="fig|157687.3.peg.1029"/>
<dbReference type="RefSeq" id="WP_060917817.1">
    <property type="nucleotide sequence ID" value="NZ_KQ960066.1"/>
</dbReference>
<dbReference type="AlphaFoldDB" id="A0A134AEQ1"/>
<proteinExistence type="predicted"/>
<sequence>MEKEVEFHFKTEGKNNEKTNITIFNPNTQTEIKIFGADEEKVSKFHKNFDYRKIFAERGAESVIETYFTGIFSGKEDFFDKTEYNVTKIDELNQKIASLALNRSREFRIFSFDEYPRKTFIFKKVFIDQEFTRDKILSATEEFDNNNYISIEFEKSNSKYEIKTNVKEQEKKKYEKSILTSIEKINEFLKIKDFNL</sequence>
<comment type="caution">
    <text evidence="1">The sequence shown here is derived from an EMBL/GenBank/DDBJ whole genome shotgun (WGS) entry which is preliminary data.</text>
</comment>
<organism evidence="1 2">
    <name type="scientific">Leptotrichia wadei</name>
    <dbReference type="NCBI Taxonomy" id="157687"/>
    <lineage>
        <taxon>Bacteria</taxon>
        <taxon>Fusobacteriati</taxon>
        <taxon>Fusobacteriota</taxon>
        <taxon>Fusobacteriia</taxon>
        <taxon>Fusobacteriales</taxon>
        <taxon>Leptotrichiaceae</taxon>
        <taxon>Leptotrichia</taxon>
    </lineage>
</organism>
<dbReference type="STRING" id="157687.HMPREF3180_01034"/>
<evidence type="ECO:0000313" key="2">
    <source>
        <dbReference type="Proteomes" id="UP000070483"/>
    </source>
</evidence>
<protein>
    <submittedName>
        <fullName evidence="1">Uncharacterized protein</fullName>
    </submittedName>
</protein>
<evidence type="ECO:0000313" key="1">
    <source>
        <dbReference type="EMBL" id="KXB66206.1"/>
    </source>
</evidence>
<reference evidence="2" key="1">
    <citation type="submission" date="2016-01" db="EMBL/GenBank/DDBJ databases">
        <authorList>
            <person name="Mitreva M."/>
            <person name="Pepin K.H."/>
            <person name="Mihindukulasuriya K.A."/>
            <person name="Fulton R."/>
            <person name="Fronick C."/>
            <person name="O'Laughlin M."/>
            <person name="Miner T."/>
            <person name="Herter B."/>
            <person name="Rosa B.A."/>
            <person name="Cordes M."/>
            <person name="Tomlinson C."/>
            <person name="Wollam A."/>
            <person name="Palsikar V.B."/>
            <person name="Mardis E.R."/>
            <person name="Wilson R.K."/>
        </authorList>
    </citation>
    <scope>NUCLEOTIDE SEQUENCE [LARGE SCALE GENOMIC DNA]</scope>
    <source>
        <strain evidence="2">KA00185</strain>
    </source>
</reference>
<dbReference type="Proteomes" id="UP000070483">
    <property type="component" value="Unassembled WGS sequence"/>
</dbReference>
<name>A0A134AEQ1_9FUSO</name>
<accession>A0A134AEQ1</accession>